<keyword evidence="2" id="KW-1185">Reference proteome</keyword>
<evidence type="ECO:0000313" key="1">
    <source>
        <dbReference type="EMBL" id="NJC39811.1"/>
    </source>
</evidence>
<dbReference type="AlphaFoldDB" id="A0A7X5YIH1"/>
<protein>
    <recommendedName>
        <fullName evidence="3">Chemotaxis protein CheE</fullName>
    </recommendedName>
</protein>
<gene>
    <name evidence="1" type="ORF">GGQ87_000069</name>
</gene>
<dbReference type="Proteomes" id="UP000587415">
    <property type="component" value="Unassembled WGS sequence"/>
</dbReference>
<evidence type="ECO:0008006" key="3">
    <source>
        <dbReference type="Google" id="ProtNLM"/>
    </source>
</evidence>
<reference evidence="1 2" key="1">
    <citation type="submission" date="2020-03" db="EMBL/GenBank/DDBJ databases">
        <title>Genomic Encyclopedia of Type Strains, Phase IV (KMG-IV): sequencing the most valuable type-strain genomes for metagenomic binning, comparative biology and taxonomic classification.</title>
        <authorList>
            <person name="Goeker M."/>
        </authorList>
    </citation>
    <scope>NUCLEOTIDE SEQUENCE [LARGE SCALE GENOMIC DNA]</scope>
    <source>
        <strain evidence="1 2">DSM 4736</strain>
    </source>
</reference>
<name>A0A7X5YIH1_9CAUL</name>
<comment type="caution">
    <text evidence="1">The sequence shown here is derived from an EMBL/GenBank/DDBJ whole genome shotgun (WGS) entry which is preliminary data.</text>
</comment>
<dbReference type="RefSeq" id="WP_168044751.1">
    <property type="nucleotide sequence ID" value="NZ_JAATJM010000001.1"/>
</dbReference>
<organism evidence="1 2">
    <name type="scientific">Brevundimonas alba</name>
    <dbReference type="NCBI Taxonomy" id="74314"/>
    <lineage>
        <taxon>Bacteria</taxon>
        <taxon>Pseudomonadati</taxon>
        <taxon>Pseudomonadota</taxon>
        <taxon>Alphaproteobacteria</taxon>
        <taxon>Caulobacterales</taxon>
        <taxon>Caulobacteraceae</taxon>
        <taxon>Brevundimonas</taxon>
    </lineage>
</organism>
<proteinExistence type="predicted"/>
<accession>A0A7X5YIH1</accession>
<dbReference type="EMBL" id="JAATJM010000001">
    <property type="protein sequence ID" value="NJC39811.1"/>
    <property type="molecule type" value="Genomic_DNA"/>
</dbReference>
<sequence length="151" mass="16329">MTEAKVFKYRTNLARKMSAPGGRSVEEALGAADSALAHHRDAAMEALGVILSRLEEACAARRQAEIYDGAAALLDLAGFFDTGPLHPAAFSLCEISDRGSVWDWPSVEVHVRAIRRILGGGCRETDETALLLDGLVSVRARLQNRSPARQN</sequence>
<evidence type="ECO:0000313" key="2">
    <source>
        <dbReference type="Proteomes" id="UP000587415"/>
    </source>
</evidence>